<comment type="similarity">
    <text evidence="3">Belongs to the peptidase S33 family.</text>
</comment>
<dbReference type="AlphaFoldDB" id="H7FUT7"/>
<dbReference type="GO" id="GO:0004177">
    <property type="term" value="F:aminopeptidase activity"/>
    <property type="evidence" value="ECO:0007669"/>
    <property type="project" value="UniProtKB-KW"/>
</dbReference>
<evidence type="ECO:0000256" key="4">
    <source>
        <dbReference type="ARBA" id="ARBA00012568"/>
    </source>
</evidence>
<dbReference type="eggNOG" id="COG0596">
    <property type="taxonomic scope" value="Bacteria"/>
</dbReference>
<evidence type="ECO:0000256" key="6">
    <source>
        <dbReference type="ARBA" id="ARBA00022438"/>
    </source>
</evidence>
<evidence type="ECO:0000259" key="11">
    <source>
        <dbReference type="Pfam" id="PF00561"/>
    </source>
</evidence>
<dbReference type="InterPro" id="IPR002410">
    <property type="entry name" value="Peptidase_S33"/>
</dbReference>
<keyword evidence="7" id="KW-0963">Cytoplasm</keyword>
<gene>
    <name evidence="12" type="ORF">HJ01_02935</name>
</gene>
<dbReference type="Gene3D" id="3.40.50.1820">
    <property type="entry name" value="alpha/beta hydrolase"/>
    <property type="match status" value="1"/>
</dbReference>
<dbReference type="Proteomes" id="UP000005566">
    <property type="component" value="Unassembled WGS sequence"/>
</dbReference>
<dbReference type="EMBL" id="AHKF01000021">
    <property type="protein sequence ID" value="EIA07776.1"/>
    <property type="molecule type" value="Genomic_DNA"/>
</dbReference>
<reference evidence="12 13" key="1">
    <citation type="journal article" date="2014" name="Acta Crystallogr. D">
        <title>Structure-based characterization and antifreeze properties of a hyperactive ice-binding protein from the Antarctic bacterium Flavobacterium frigoris PS1.</title>
        <authorList>
            <person name="Do H."/>
            <person name="Kim S.J."/>
            <person name="Kim H.J."/>
            <person name="Lee J.H."/>
        </authorList>
    </citation>
    <scope>NUCLEOTIDE SEQUENCE [LARGE SCALE GENOMIC DNA]</scope>
    <source>
        <strain evidence="12 13">PS1</strain>
    </source>
</reference>
<comment type="subcellular location">
    <subcellularLocation>
        <location evidence="2">Cytoplasm</location>
    </subcellularLocation>
</comment>
<dbReference type="PANTHER" id="PTHR43722:SF1">
    <property type="entry name" value="PROLINE IMINOPEPTIDASE"/>
    <property type="match status" value="1"/>
</dbReference>
<evidence type="ECO:0000256" key="5">
    <source>
        <dbReference type="ARBA" id="ARBA00021843"/>
    </source>
</evidence>
<accession>H7FUT7</accession>
<evidence type="ECO:0000256" key="9">
    <source>
        <dbReference type="ARBA" id="ARBA00022801"/>
    </source>
</evidence>
<evidence type="ECO:0000256" key="3">
    <source>
        <dbReference type="ARBA" id="ARBA00010088"/>
    </source>
</evidence>
<dbReference type="STRING" id="1086011.HJ01_02935"/>
<keyword evidence="8" id="KW-0645">Protease</keyword>
<keyword evidence="13" id="KW-1185">Reference proteome</keyword>
<proteinExistence type="inferred from homology"/>
<evidence type="ECO:0000256" key="1">
    <source>
        <dbReference type="ARBA" id="ARBA00001585"/>
    </source>
</evidence>
<organism evidence="12 13">
    <name type="scientific">Flavobacterium frigoris (strain PS1)</name>
    <dbReference type="NCBI Taxonomy" id="1086011"/>
    <lineage>
        <taxon>Bacteria</taxon>
        <taxon>Pseudomonadati</taxon>
        <taxon>Bacteroidota</taxon>
        <taxon>Flavobacteriia</taxon>
        <taxon>Flavobacteriales</taxon>
        <taxon>Flavobacteriaceae</taxon>
        <taxon>Flavobacterium</taxon>
    </lineage>
</organism>
<keyword evidence="9 12" id="KW-0378">Hydrolase</keyword>
<dbReference type="PATRIC" id="fig|1086011.3.peg.2874"/>
<comment type="caution">
    <text evidence="12">The sequence shown here is derived from an EMBL/GenBank/DDBJ whole genome shotgun (WGS) entry which is preliminary data.</text>
</comment>
<dbReference type="SUPFAM" id="SSF53474">
    <property type="entry name" value="alpha/beta-Hydrolases"/>
    <property type="match status" value="1"/>
</dbReference>
<name>H7FUT7_FLAFP</name>
<dbReference type="InterPro" id="IPR029058">
    <property type="entry name" value="AB_hydrolase_fold"/>
</dbReference>
<protein>
    <recommendedName>
        <fullName evidence="5">Proline iminopeptidase</fullName>
        <ecNumber evidence="4">3.4.11.5</ecNumber>
    </recommendedName>
    <alternativeName>
        <fullName evidence="10">Prolyl aminopeptidase</fullName>
    </alternativeName>
</protein>
<evidence type="ECO:0000256" key="10">
    <source>
        <dbReference type="ARBA" id="ARBA00029605"/>
    </source>
</evidence>
<keyword evidence="6" id="KW-0031">Aminopeptidase</keyword>
<dbReference type="Pfam" id="PF00561">
    <property type="entry name" value="Abhydrolase_1"/>
    <property type="match status" value="1"/>
</dbReference>
<dbReference type="InterPro" id="IPR000073">
    <property type="entry name" value="AB_hydrolase_1"/>
</dbReference>
<evidence type="ECO:0000313" key="13">
    <source>
        <dbReference type="Proteomes" id="UP000005566"/>
    </source>
</evidence>
<evidence type="ECO:0000256" key="2">
    <source>
        <dbReference type="ARBA" id="ARBA00004496"/>
    </source>
</evidence>
<evidence type="ECO:0000256" key="8">
    <source>
        <dbReference type="ARBA" id="ARBA00022670"/>
    </source>
</evidence>
<evidence type="ECO:0000313" key="12">
    <source>
        <dbReference type="EMBL" id="EIA07776.1"/>
    </source>
</evidence>
<dbReference type="PRINTS" id="PR00793">
    <property type="entry name" value="PROAMNOPTASE"/>
</dbReference>
<dbReference type="EC" id="3.4.11.5" evidence="4"/>
<dbReference type="GO" id="GO:0005737">
    <property type="term" value="C:cytoplasm"/>
    <property type="evidence" value="ECO:0007669"/>
    <property type="project" value="UniProtKB-SubCell"/>
</dbReference>
<feature type="domain" description="AB hydrolase-1" evidence="11">
    <location>
        <begin position="102"/>
        <end position="212"/>
    </location>
</feature>
<dbReference type="GO" id="GO:0006508">
    <property type="term" value="P:proteolysis"/>
    <property type="evidence" value="ECO:0007669"/>
    <property type="project" value="UniProtKB-KW"/>
</dbReference>
<dbReference type="InterPro" id="IPR005944">
    <property type="entry name" value="Pro_iminopeptidase"/>
</dbReference>
<comment type="catalytic activity">
    <reaction evidence="1">
        <text>Release of N-terminal proline from a peptide.</text>
        <dbReference type="EC" id="3.4.11.5"/>
    </reaction>
</comment>
<evidence type="ECO:0000256" key="7">
    <source>
        <dbReference type="ARBA" id="ARBA00022490"/>
    </source>
</evidence>
<sequence length="369" mass="42889">MELSVRIKFSLSRKLSGYELPAISKWQNVVSNFKKNITPKMKKTLTLLIITILFCSFNIENHKKSILKNRESIVVKIDTILTVEIGGVKQFVEIKTDDSTRPVLLFLSGGPGGSMMNSASKYTNKLKDKFTIVQWDQRGAGKTLELNPSPIQPSVVQMENDTYEVIQFISKKLKKKKIYLAGCSWGNILGFYIVEKHPEVLHSYLAINPVVSQMASEKLLLIRLKEVYENNEIALKELSTVKIPFERAEDLFFIRKWLFDMDGKDYAIKDNFKDFFLEWTKTWFPVWQEVMNINLPKTLIEVKCPVYFFVGKDDIQTSTKITKEYFEKMKTPKKDLYLFEYSKHSIQESEPEKFQNIIIENILSKNTID</sequence>
<dbReference type="PANTHER" id="PTHR43722">
    <property type="entry name" value="PROLINE IMINOPEPTIDASE"/>
    <property type="match status" value="1"/>
</dbReference>